<gene>
    <name evidence="2" type="ORF">AWR27_17490</name>
</gene>
<accession>A0A1P9X010</accession>
<dbReference type="InterPro" id="IPR013797">
    <property type="entry name" value="Maltooligo_trehalose_synth_4"/>
</dbReference>
<dbReference type="GO" id="GO:0030980">
    <property type="term" value="P:alpha-glucan catabolic process"/>
    <property type="evidence" value="ECO:0007669"/>
    <property type="project" value="TreeGrafter"/>
</dbReference>
<dbReference type="Gene3D" id="1.10.10.470">
    <property type="entry name" value="Maltooligosyl trehalose synthase, domain 4"/>
    <property type="match status" value="1"/>
</dbReference>
<dbReference type="Gene3D" id="3.20.20.80">
    <property type="entry name" value="Glycosidases"/>
    <property type="match status" value="3"/>
</dbReference>
<dbReference type="EMBL" id="CP014263">
    <property type="protein sequence ID" value="AQG80959.1"/>
    <property type="molecule type" value="Genomic_DNA"/>
</dbReference>
<dbReference type="PANTHER" id="PTHR10357:SF216">
    <property type="entry name" value="MALTOOLIGOSYL TREHALOSE SYNTHASE-RELATED"/>
    <property type="match status" value="1"/>
</dbReference>
<evidence type="ECO:0000259" key="1">
    <source>
        <dbReference type="SMART" id="SM00642"/>
    </source>
</evidence>
<dbReference type="SMART" id="SM00642">
    <property type="entry name" value="Aamy"/>
    <property type="match status" value="1"/>
</dbReference>
<dbReference type="AlphaFoldDB" id="A0A1P9X010"/>
<proteinExistence type="predicted"/>
<dbReference type="CDD" id="cd11336">
    <property type="entry name" value="AmyAc_MTSase"/>
    <property type="match status" value="1"/>
</dbReference>
<sequence>MYNPVSTYRFQLNKDFTLNNVAELLPYLQQLGVTTIYGSPIYVATPGSSHGYDAVDPTRINPEIGTEEQLRTLSERLKQAGMGWFQDIVPNHMAYHPNNEWLMDILEKGPISTYAEYFETSLSSSFFRGRIEAPFLPEDLEHTIANGDLTLDYADDRLVFHVQGNTLPLKPNSYATVLRAGETEPNQALNQLLDQLEQLRQVDEPEAYVAAWSEFKTQLAALVHHSATARYIQSAIAHVNQSPTLLHTLAEEQFYRFRTEPKTRQEMNYRRFFTVNGLICLNMREQEVFDAYHAFTKKLVDEGVFQGLRVDHVDGLYDPKQYLERLRALTGSETWLIVEKILQADEDLPTDWPINGASGYEFLAHLNNLLTNADSEPAFRQFYAQLVGNETPIHQQIRDRKAYFLAQYMGGELDNLYQYFRKLKLVDETELADLTEAELKHTIGAVLVHCPVYRYYGNQLPLSETEADAFRAILAEATENRPELTHAARLLEDVLLTRTHTADADYNDRALRFYQRLMQFSSPLMAKGVEDTLLYTYNAFIGHNEVGDGPERHGMLPEEFHRAMQHRQQYWPLAMNTTTTHDTKRGEDVRARLNVLTDLADEWLTEARAWLDLLAEENPSRETHVGVPDANDAYFMLQNMVGAYPMPGEPDDDFENRFRLYMEKALQEAKRHTTGWQVEETYHEGIRRFITRLFDQEGPFWARFEPFYRRVADFGVVNSLVQTALKCTCPGVPDVYQGAEGWDLSLVDPDNRRPVDFARRQVFIDALTAQPVSDWADLWQHRFDSRIKLALVRSLLHLRRAKPTLFAEGDYVPLTIEGRCKNHMLAFARRYETDWCIVVIPLQAARLCQQQNATDVLSLDWSDTVVLLPDDAPTSFSNVLTGEMITANRLAVQPLFQQLPVAVLLA</sequence>
<evidence type="ECO:0000313" key="2">
    <source>
        <dbReference type="EMBL" id="AQG80959.1"/>
    </source>
</evidence>
<dbReference type="InterPro" id="IPR012767">
    <property type="entry name" value="Trehalose_TreY"/>
</dbReference>
<protein>
    <submittedName>
        <fullName evidence="2">Malto-oligosyltrehalose synthase</fullName>
    </submittedName>
</protein>
<dbReference type="InterPro" id="IPR017853">
    <property type="entry name" value="GH"/>
</dbReference>
<dbReference type="GO" id="GO:0005992">
    <property type="term" value="P:trehalose biosynthetic process"/>
    <property type="evidence" value="ECO:0007669"/>
    <property type="project" value="TreeGrafter"/>
</dbReference>
<dbReference type="OrthoDB" id="9811841at2"/>
<keyword evidence="3" id="KW-1185">Reference proteome</keyword>
<feature type="domain" description="Glycosyl hydrolase family 13 catalytic" evidence="1">
    <location>
        <begin position="4"/>
        <end position="793"/>
    </location>
</feature>
<dbReference type="PANTHER" id="PTHR10357">
    <property type="entry name" value="ALPHA-AMYLASE FAMILY MEMBER"/>
    <property type="match status" value="1"/>
</dbReference>
<dbReference type="KEGG" id="smon:AWR27_17490"/>
<dbReference type="STRING" id="1178516.AWR27_17490"/>
<evidence type="ECO:0000313" key="3">
    <source>
        <dbReference type="Proteomes" id="UP000187941"/>
    </source>
</evidence>
<organism evidence="2 3">
    <name type="scientific">Spirosoma montaniterrae</name>
    <dbReference type="NCBI Taxonomy" id="1178516"/>
    <lineage>
        <taxon>Bacteria</taxon>
        <taxon>Pseudomonadati</taxon>
        <taxon>Bacteroidota</taxon>
        <taxon>Cytophagia</taxon>
        <taxon>Cytophagales</taxon>
        <taxon>Cytophagaceae</taxon>
        <taxon>Spirosoma</taxon>
    </lineage>
</organism>
<dbReference type="Pfam" id="PF00128">
    <property type="entry name" value="Alpha-amylase"/>
    <property type="match status" value="1"/>
</dbReference>
<dbReference type="Gene3D" id="3.30.1590.10">
    <property type="entry name" value="Maltooligosyl trehalose synthase, domain 2"/>
    <property type="match status" value="1"/>
</dbReference>
<reference evidence="2 3" key="1">
    <citation type="submission" date="2016-01" db="EMBL/GenBank/DDBJ databases">
        <authorList>
            <person name="Oliw E.H."/>
        </authorList>
    </citation>
    <scope>NUCLEOTIDE SEQUENCE [LARGE SCALE GENOMIC DNA]</scope>
    <source>
        <strain evidence="2 3">DY10</strain>
    </source>
</reference>
<dbReference type="GO" id="GO:0047470">
    <property type="term" value="F:(1,4)-alpha-D-glucan 1-alpha-D-glucosylmutase activity"/>
    <property type="evidence" value="ECO:0007669"/>
    <property type="project" value="TreeGrafter"/>
</dbReference>
<dbReference type="RefSeq" id="WP_077132422.1">
    <property type="nucleotide sequence ID" value="NZ_CP014263.1"/>
</dbReference>
<dbReference type="Proteomes" id="UP000187941">
    <property type="component" value="Chromosome"/>
</dbReference>
<dbReference type="SUPFAM" id="SSF51445">
    <property type="entry name" value="(Trans)glycosidases"/>
    <property type="match status" value="1"/>
</dbReference>
<dbReference type="InterPro" id="IPR006047">
    <property type="entry name" value="GH13_cat_dom"/>
</dbReference>
<name>A0A1P9X010_9BACT</name>
<dbReference type="NCBIfam" id="TIGR02401">
    <property type="entry name" value="trehalose_TreY"/>
    <property type="match status" value="1"/>
</dbReference>